<dbReference type="GeneID" id="98914125"/>
<dbReference type="Pfam" id="PF21983">
    <property type="entry name" value="NikA-like"/>
    <property type="match status" value="1"/>
</dbReference>
<comment type="caution">
    <text evidence="1">The sequence shown here is derived from an EMBL/GenBank/DDBJ whole genome shotgun (WGS) entry which is preliminary data.</text>
</comment>
<organism evidence="1 2">
    <name type="scientific">Longibaculum muris</name>
    <dbReference type="NCBI Taxonomy" id="1796628"/>
    <lineage>
        <taxon>Bacteria</taxon>
        <taxon>Bacillati</taxon>
        <taxon>Bacillota</taxon>
        <taxon>Erysipelotrichia</taxon>
        <taxon>Erysipelotrichales</taxon>
        <taxon>Coprobacillaceae</taxon>
        <taxon>Longibaculum</taxon>
    </lineage>
</organism>
<name>A0A4R3ZC00_9FIRM</name>
<protein>
    <recommendedName>
        <fullName evidence="3">Mobilization protein</fullName>
    </recommendedName>
</protein>
<sequence>MTQKSNDDQGRFRSKTYGFRLSPEENDVLNRKVALSGMSKQDYLIAHLVNEEIVVEGNPYVYRSLKNELNHFTETMKETKDLQELELDELEVLEYVLKLVIAMKHKKRAQFKTDMEPRQ</sequence>
<proteinExistence type="predicted"/>
<evidence type="ECO:0000313" key="2">
    <source>
        <dbReference type="Proteomes" id="UP000295515"/>
    </source>
</evidence>
<gene>
    <name evidence="1" type="ORF">EDD60_101302</name>
</gene>
<dbReference type="AlphaFoldDB" id="A0A4R3ZC00"/>
<dbReference type="InterPro" id="IPR053842">
    <property type="entry name" value="NikA-like"/>
</dbReference>
<evidence type="ECO:0008006" key="3">
    <source>
        <dbReference type="Google" id="ProtNLM"/>
    </source>
</evidence>
<evidence type="ECO:0000313" key="1">
    <source>
        <dbReference type="EMBL" id="TCW02996.1"/>
    </source>
</evidence>
<dbReference type="Proteomes" id="UP000295515">
    <property type="component" value="Unassembled WGS sequence"/>
</dbReference>
<dbReference type="RefSeq" id="WP_066451285.1">
    <property type="nucleotide sequence ID" value="NZ_JANKBF010000002.1"/>
</dbReference>
<accession>A0A4R3ZC00</accession>
<reference evidence="1 2" key="1">
    <citation type="submission" date="2019-03" db="EMBL/GenBank/DDBJ databases">
        <title>Genomic Encyclopedia of Type Strains, Phase IV (KMG-IV): sequencing the most valuable type-strain genomes for metagenomic binning, comparative biology and taxonomic classification.</title>
        <authorList>
            <person name="Goeker M."/>
        </authorList>
    </citation>
    <scope>NUCLEOTIDE SEQUENCE [LARGE SCALE GENOMIC DNA]</scope>
    <source>
        <strain evidence="1 2">DSM 29487</strain>
    </source>
</reference>
<keyword evidence="2" id="KW-1185">Reference proteome</keyword>
<dbReference type="EMBL" id="SMCQ01000001">
    <property type="protein sequence ID" value="TCW02996.1"/>
    <property type="molecule type" value="Genomic_DNA"/>
</dbReference>